<evidence type="ECO:0000313" key="5">
    <source>
        <dbReference type="Proteomes" id="UP000295274"/>
    </source>
</evidence>
<dbReference type="Pfam" id="PF01066">
    <property type="entry name" value="CDP-OH_P_transf"/>
    <property type="match status" value="1"/>
</dbReference>
<comment type="similarity">
    <text evidence="2">Belongs to the CDP-alcohol phosphatidyltransferase class-I family.</text>
</comment>
<gene>
    <name evidence="4" type="ORF">DFQ03_2065</name>
</gene>
<sequence>MLIKPYFYIHFCGVPSQRVSVIGFPEDVFKMPKLPKEHQFLDLSDYGRPFAFFIANQLKTTIFTPIHVTLAFTVCGLLAIVFILEGFYWSALLFLILKSILDAADGELARIKNIPSHIGRYFDSISDFILNLLFILSIWYITDSTIFFALVAFVGLQLQGTLYNYYYVILRNRHDGDTTSRVFENKTPIALKGENQQTVDLLYRIYSFCYGPYDRIIYGLDKNAIKGINQPKWLMTAVSTFGLGFQLLLIGLFLVLDLKAFIIPFFIGYSLFIFVFILIRQLLNR</sequence>
<name>A0A4R7D6R0_9FLAO</name>
<dbReference type="Proteomes" id="UP000295274">
    <property type="component" value="Unassembled WGS sequence"/>
</dbReference>
<keyword evidence="3" id="KW-0812">Transmembrane</keyword>
<feature type="transmembrane region" description="Helical" evidence="3">
    <location>
        <begin position="261"/>
        <end position="279"/>
    </location>
</feature>
<organism evidence="4 5">
    <name type="scientific">Maribacter caenipelagi</name>
    <dbReference type="NCBI Taxonomy" id="1447781"/>
    <lineage>
        <taxon>Bacteria</taxon>
        <taxon>Pseudomonadati</taxon>
        <taxon>Bacteroidota</taxon>
        <taxon>Flavobacteriia</taxon>
        <taxon>Flavobacteriales</taxon>
        <taxon>Flavobacteriaceae</taxon>
        <taxon>Maribacter</taxon>
    </lineage>
</organism>
<evidence type="ECO:0000256" key="2">
    <source>
        <dbReference type="RuleBase" id="RU003750"/>
    </source>
</evidence>
<dbReference type="InterPro" id="IPR000462">
    <property type="entry name" value="CDP-OH_P_trans"/>
</dbReference>
<keyword evidence="5" id="KW-1185">Reference proteome</keyword>
<accession>A0A4R7D6R0</accession>
<evidence type="ECO:0000256" key="1">
    <source>
        <dbReference type="ARBA" id="ARBA00022679"/>
    </source>
</evidence>
<keyword evidence="3" id="KW-0472">Membrane</keyword>
<protein>
    <submittedName>
        <fullName evidence="4">CDP-alcohol phosphatidyltransferase-like enzyme</fullName>
    </submittedName>
</protein>
<feature type="transmembrane region" description="Helical" evidence="3">
    <location>
        <begin position="70"/>
        <end position="97"/>
    </location>
</feature>
<dbReference type="GO" id="GO:0016780">
    <property type="term" value="F:phosphotransferase activity, for other substituted phosphate groups"/>
    <property type="evidence" value="ECO:0007669"/>
    <property type="project" value="InterPro"/>
</dbReference>
<comment type="caution">
    <text evidence="4">The sequence shown here is derived from an EMBL/GenBank/DDBJ whole genome shotgun (WGS) entry which is preliminary data.</text>
</comment>
<proteinExistence type="inferred from homology"/>
<dbReference type="GO" id="GO:0016020">
    <property type="term" value="C:membrane"/>
    <property type="evidence" value="ECO:0007669"/>
    <property type="project" value="InterPro"/>
</dbReference>
<dbReference type="Gene3D" id="1.20.120.1760">
    <property type="match status" value="1"/>
</dbReference>
<dbReference type="AlphaFoldDB" id="A0A4R7D6R0"/>
<dbReference type="EMBL" id="SNZW01000014">
    <property type="protein sequence ID" value="TDS15424.1"/>
    <property type="molecule type" value="Genomic_DNA"/>
</dbReference>
<keyword evidence="1 2" id="KW-0808">Transferase</keyword>
<keyword evidence="3" id="KW-1133">Transmembrane helix</keyword>
<reference evidence="4 5" key="1">
    <citation type="submission" date="2019-03" db="EMBL/GenBank/DDBJ databases">
        <title>Genomic Encyclopedia of Type Strains, Phase III (KMG-III): the genomes of soil and plant-associated and newly described type strains.</title>
        <authorList>
            <person name="Whitman W."/>
        </authorList>
    </citation>
    <scope>NUCLEOTIDE SEQUENCE [LARGE SCALE GENOMIC DNA]</scope>
    <source>
        <strain evidence="4 5">CECT 8455</strain>
    </source>
</reference>
<evidence type="ECO:0000313" key="4">
    <source>
        <dbReference type="EMBL" id="TDS15424.1"/>
    </source>
</evidence>
<evidence type="ECO:0000256" key="3">
    <source>
        <dbReference type="SAM" id="Phobius"/>
    </source>
</evidence>
<dbReference type="GO" id="GO:0008654">
    <property type="term" value="P:phospholipid biosynthetic process"/>
    <property type="evidence" value="ECO:0007669"/>
    <property type="project" value="InterPro"/>
</dbReference>
<dbReference type="InterPro" id="IPR043130">
    <property type="entry name" value="CDP-OH_PTrfase_TM_dom"/>
</dbReference>
<dbReference type="PROSITE" id="PS00379">
    <property type="entry name" value="CDP_ALCOHOL_P_TRANSF"/>
    <property type="match status" value="1"/>
</dbReference>
<dbReference type="InterPro" id="IPR048254">
    <property type="entry name" value="CDP_ALCOHOL_P_TRANSF_CS"/>
</dbReference>
<feature type="transmembrane region" description="Helical" evidence="3">
    <location>
        <begin position="233"/>
        <end position="255"/>
    </location>
</feature>